<comment type="caution">
    <text evidence="2">The sequence shown here is derived from an EMBL/GenBank/DDBJ whole genome shotgun (WGS) entry which is preliminary data.</text>
</comment>
<feature type="region of interest" description="Disordered" evidence="1">
    <location>
        <begin position="1"/>
        <end position="22"/>
    </location>
</feature>
<evidence type="ECO:0000256" key="1">
    <source>
        <dbReference type="SAM" id="MobiDB-lite"/>
    </source>
</evidence>
<proteinExistence type="predicted"/>
<dbReference type="AlphaFoldDB" id="A0A9D4E7M0"/>
<keyword evidence="3" id="KW-1185">Reference proteome</keyword>
<organism evidence="2 3">
    <name type="scientific">Dreissena polymorpha</name>
    <name type="common">Zebra mussel</name>
    <name type="synonym">Mytilus polymorpha</name>
    <dbReference type="NCBI Taxonomy" id="45954"/>
    <lineage>
        <taxon>Eukaryota</taxon>
        <taxon>Metazoa</taxon>
        <taxon>Spiralia</taxon>
        <taxon>Lophotrochozoa</taxon>
        <taxon>Mollusca</taxon>
        <taxon>Bivalvia</taxon>
        <taxon>Autobranchia</taxon>
        <taxon>Heteroconchia</taxon>
        <taxon>Euheterodonta</taxon>
        <taxon>Imparidentia</taxon>
        <taxon>Neoheterodontei</taxon>
        <taxon>Myida</taxon>
        <taxon>Dreissenoidea</taxon>
        <taxon>Dreissenidae</taxon>
        <taxon>Dreissena</taxon>
    </lineage>
</organism>
<dbReference type="Proteomes" id="UP000828390">
    <property type="component" value="Unassembled WGS sequence"/>
</dbReference>
<accession>A0A9D4E7M0</accession>
<evidence type="ECO:0000313" key="3">
    <source>
        <dbReference type="Proteomes" id="UP000828390"/>
    </source>
</evidence>
<sequence length="53" mass="5495">MTDRGQAGQAGGLGGDRDKILTSSTHVSGGSLAFKQETGSIVRASLIRVKCEF</sequence>
<name>A0A9D4E7M0_DREPO</name>
<gene>
    <name evidence="2" type="ORF">DPMN_175598</name>
</gene>
<reference evidence="2" key="1">
    <citation type="journal article" date="2019" name="bioRxiv">
        <title>The Genome of the Zebra Mussel, Dreissena polymorpha: A Resource for Invasive Species Research.</title>
        <authorList>
            <person name="McCartney M.A."/>
            <person name="Auch B."/>
            <person name="Kono T."/>
            <person name="Mallez S."/>
            <person name="Zhang Y."/>
            <person name="Obille A."/>
            <person name="Becker A."/>
            <person name="Abrahante J.E."/>
            <person name="Garbe J."/>
            <person name="Badalamenti J.P."/>
            <person name="Herman A."/>
            <person name="Mangelson H."/>
            <person name="Liachko I."/>
            <person name="Sullivan S."/>
            <person name="Sone E.D."/>
            <person name="Koren S."/>
            <person name="Silverstein K.A.T."/>
            <person name="Beckman K.B."/>
            <person name="Gohl D.M."/>
        </authorList>
    </citation>
    <scope>NUCLEOTIDE SEQUENCE</scope>
    <source>
        <strain evidence="2">Duluth1</strain>
        <tissue evidence="2">Whole animal</tissue>
    </source>
</reference>
<protein>
    <submittedName>
        <fullName evidence="2">Uncharacterized protein</fullName>
    </submittedName>
</protein>
<reference evidence="2" key="2">
    <citation type="submission" date="2020-11" db="EMBL/GenBank/DDBJ databases">
        <authorList>
            <person name="McCartney M.A."/>
            <person name="Auch B."/>
            <person name="Kono T."/>
            <person name="Mallez S."/>
            <person name="Becker A."/>
            <person name="Gohl D.M."/>
            <person name="Silverstein K.A.T."/>
            <person name="Koren S."/>
            <person name="Bechman K.B."/>
            <person name="Herman A."/>
            <person name="Abrahante J.E."/>
            <person name="Garbe J."/>
        </authorList>
    </citation>
    <scope>NUCLEOTIDE SEQUENCE</scope>
    <source>
        <strain evidence="2">Duluth1</strain>
        <tissue evidence="2">Whole animal</tissue>
    </source>
</reference>
<dbReference type="EMBL" id="JAIWYP010000009">
    <property type="protein sequence ID" value="KAH3774223.1"/>
    <property type="molecule type" value="Genomic_DNA"/>
</dbReference>
<evidence type="ECO:0000313" key="2">
    <source>
        <dbReference type="EMBL" id="KAH3774223.1"/>
    </source>
</evidence>